<evidence type="ECO:0000313" key="2">
    <source>
        <dbReference type="EMBL" id="MFC7290631.1"/>
    </source>
</evidence>
<keyword evidence="3" id="KW-1185">Reference proteome</keyword>
<name>A0ABW2IHN6_9PROT</name>
<dbReference type="InterPro" id="IPR029787">
    <property type="entry name" value="Nucleotide_cyclase"/>
</dbReference>
<dbReference type="Gene3D" id="3.30.70.270">
    <property type="match status" value="1"/>
</dbReference>
<dbReference type="SUPFAM" id="SSF55073">
    <property type="entry name" value="Nucleotide cyclase"/>
    <property type="match status" value="1"/>
</dbReference>
<accession>A0ABW2IHN6</accession>
<dbReference type="RefSeq" id="WP_382165676.1">
    <property type="nucleotide sequence ID" value="NZ_JBHTBR010000002.1"/>
</dbReference>
<dbReference type="SMART" id="SM00267">
    <property type="entry name" value="GGDEF"/>
    <property type="match status" value="1"/>
</dbReference>
<dbReference type="InterPro" id="IPR043128">
    <property type="entry name" value="Rev_trsase/Diguanyl_cyclase"/>
</dbReference>
<protein>
    <submittedName>
        <fullName evidence="2">Diguanylate cyclase domain-containing protein</fullName>
        <ecNumber evidence="2">2.7.7.65</ecNumber>
    </submittedName>
</protein>
<dbReference type="SUPFAM" id="SSF52172">
    <property type="entry name" value="CheY-like"/>
    <property type="match status" value="1"/>
</dbReference>
<dbReference type="InterPro" id="IPR011006">
    <property type="entry name" value="CheY-like_superfamily"/>
</dbReference>
<feature type="domain" description="GGDEF" evidence="1">
    <location>
        <begin position="254"/>
        <end position="427"/>
    </location>
</feature>
<dbReference type="Proteomes" id="UP001596492">
    <property type="component" value="Unassembled WGS sequence"/>
</dbReference>
<keyword evidence="2" id="KW-0548">Nucleotidyltransferase</keyword>
<evidence type="ECO:0000259" key="1">
    <source>
        <dbReference type="SMART" id="SM00267"/>
    </source>
</evidence>
<dbReference type="EMBL" id="JBHTBR010000002">
    <property type="protein sequence ID" value="MFC7290631.1"/>
    <property type="molecule type" value="Genomic_DNA"/>
</dbReference>
<dbReference type="Pfam" id="PF00990">
    <property type="entry name" value="GGDEF"/>
    <property type="match status" value="1"/>
</dbReference>
<comment type="caution">
    <text evidence="2">The sequence shown here is derived from an EMBL/GenBank/DDBJ whole genome shotgun (WGS) entry which is preliminary data.</text>
</comment>
<dbReference type="GO" id="GO:0052621">
    <property type="term" value="F:diguanylate cyclase activity"/>
    <property type="evidence" value="ECO:0007669"/>
    <property type="project" value="UniProtKB-EC"/>
</dbReference>
<proteinExistence type="predicted"/>
<dbReference type="EC" id="2.7.7.65" evidence="2"/>
<evidence type="ECO:0000313" key="3">
    <source>
        <dbReference type="Proteomes" id="UP001596492"/>
    </source>
</evidence>
<reference evidence="3" key="1">
    <citation type="journal article" date="2019" name="Int. J. Syst. Evol. Microbiol.">
        <title>The Global Catalogue of Microorganisms (GCM) 10K type strain sequencing project: providing services to taxonomists for standard genome sequencing and annotation.</title>
        <authorList>
            <consortium name="The Broad Institute Genomics Platform"/>
            <consortium name="The Broad Institute Genome Sequencing Center for Infectious Disease"/>
            <person name="Wu L."/>
            <person name="Ma J."/>
        </authorList>
    </citation>
    <scope>NUCLEOTIDE SEQUENCE [LARGE SCALE GENOMIC DNA]</scope>
    <source>
        <strain evidence="3">CCUG 51308</strain>
    </source>
</reference>
<sequence>MTRPRYSAPLRVSVVCGDHGRAQYICNALKRAQLDARVGEFTEPCDVFLFDLSTCRPALVTEISRYAKECSASPPLIATLGAVGSLIEPIQNVDVRLSSDSAISLANARFHFARRTAARRAEVKLRKESYERFGFTHSPNDTQCKSNILYVGEACGRFLALKGHLESQEFNISAAFSTHTAFDFLHDHSFSAILLDTSADRINPDNFCAMVRRSSNLVDIPILALADEKQEFGPDILDCVTDLIDTNSTLDNVSDQLTELIQNRGPSTKDFAAPNKEITDAATGLFTRAFFENHLEHQIEWSLNYNQALTLLIIKVEAFPGKDVDPRDLSITARVVKNLLRVQDAPTRLDWSTLAVSMPGADEISAKNAARRLEGVLDATAFEGELGQPARQIRINWHISELNPDQSPEQLLSSALKNTPKSGYAAA</sequence>
<dbReference type="InterPro" id="IPR000160">
    <property type="entry name" value="GGDEF_dom"/>
</dbReference>
<gene>
    <name evidence="2" type="ORF">ACFQS8_03295</name>
</gene>
<organism evidence="2 3">
    <name type="scientific">Hirschia litorea</name>
    <dbReference type="NCBI Taxonomy" id="1199156"/>
    <lineage>
        <taxon>Bacteria</taxon>
        <taxon>Pseudomonadati</taxon>
        <taxon>Pseudomonadota</taxon>
        <taxon>Alphaproteobacteria</taxon>
        <taxon>Hyphomonadales</taxon>
        <taxon>Hyphomonadaceae</taxon>
        <taxon>Hirschia</taxon>
    </lineage>
</organism>
<keyword evidence="2" id="KW-0808">Transferase</keyword>